<reference evidence="2" key="1">
    <citation type="submission" date="2021-03" db="EMBL/GenBank/DDBJ databases">
        <authorList>
            <person name="Li Z."/>
            <person name="Yang C."/>
        </authorList>
    </citation>
    <scope>NUCLEOTIDE SEQUENCE</scope>
    <source>
        <strain evidence="2">Dzin_1.0</strain>
        <tissue evidence="2">Leaf</tissue>
    </source>
</reference>
<gene>
    <name evidence="2" type="ORF">J5N97_024154</name>
</gene>
<accession>A0A9D5C601</accession>
<evidence type="ECO:0000313" key="3">
    <source>
        <dbReference type="Proteomes" id="UP001085076"/>
    </source>
</evidence>
<dbReference type="AlphaFoldDB" id="A0A9D5C601"/>
<comment type="caution">
    <text evidence="2">The sequence shown here is derived from an EMBL/GenBank/DDBJ whole genome shotgun (WGS) entry which is preliminary data.</text>
</comment>
<reference evidence="2" key="2">
    <citation type="journal article" date="2022" name="Hortic Res">
        <title>The genome of Dioscorea zingiberensis sheds light on the biosynthesis, origin and evolution of the medicinally important diosgenin saponins.</title>
        <authorList>
            <person name="Li Y."/>
            <person name="Tan C."/>
            <person name="Li Z."/>
            <person name="Guo J."/>
            <person name="Li S."/>
            <person name="Chen X."/>
            <person name="Wang C."/>
            <person name="Dai X."/>
            <person name="Yang H."/>
            <person name="Song W."/>
            <person name="Hou L."/>
            <person name="Xu J."/>
            <person name="Tong Z."/>
            <person name="Xu A."/>
            <person name="Yuan X."/>
            <person name="Wang W."/>
            <person name="Yang Q."/>
            <person name="Chen L."/>
            <person name="Sun Z."/>
            <person name="Wang K."/>
            <person name="Pan B."/>
            <person name="Chen J."/>
            <person name="Bao Y."/>
            <person name="Liu F."/>
            <person name="Qi X."/>
            <person name="Gang D.R."/>
            <person name="Wen J."/>
            <person name="Li J."/>
        </authorList>
    </citation>
    <scope>NUCLEOTIDE SEQUENCE</scope>
    <source>
        <strain evidence="2">Dzin_1.0</strain>
    </source>
</reference>
<proteinExistence type="predicted"/>
<dbReference type="EMBL" id="JAGGNH010000007">
    <property type="protein sequence ID" value="KAJ0967237.1"/>
    <property type="molecule type" value="Genomic_DNA"/>
</dbReference>
<organism evidence="2 3">
    <name type="scientific">Dioscorea zingiberensis</name>
    <dbReference type="NCBI Taxonomy" id="325984"/>
    <lineage>
        <taxon>Eukaryota</taxon>
        <taxon>Viridiplantae</taxon>
        <taxon>Streptophyta</taxon>
        <taxon>Embryophyta</taxon>
        <taxon>Tracheophyta</taxon>
        <taxon>Spermatophyta</taxon>
        <taxon>Magnoliopsida</taxon>
        <taxon>Liliopsida</taxon>
        <taxon>Dioscoreales</taxon>
        <taxon>Dioscoreaceae</taxon>
        <taxon>Dioscorea</taxon>
    </lineage>
</organism>
<dbReference type="Proteomes" id="UP001085076">
    <property type="component" value="Miscellaneous, Linkage group lg07"/>
</dbReference>
<keyword evidence="3" id="KW-1185">Reference proteome</keyword>
<evidence type="ECO:0000313" key="2">
    <source>
        <dbReference type="EMBL" id="KAJ0967237.1"/>
    </source>
</evidence>
<evidence type="ECO:0000256" key="1">
    <source>
        <dbReference type="SAM" id="MobiDB-lite"/>
    </source>
</evidence>
<feature type="region of interest" description="Disordered" evidence="1">
    <location>
        <begin position="96"/>
        <end position="117"/>
    </location>
</feature>
<dbReference type="OrthoDB" id="1998719at2759"/>
<protein>
    <submittedName>
        <fullName evidence="2">Uncharacterized protein</fullName>
    </submittedName>
</protein>
<name>A0A9D5C601_9LILI</name>
<sequence>MAFILAAHELELQPETPVEEMDMGMLKPSTKLTSKKSLLANPLRVISTRVAGGMPPAPLQGTTPEAQSPVAQVNFPVAVSFAQRVLGQNLPVHPVGAVSEIDDPGRSSKPVVDSWLRPPPDTVPGHTVDEQLFFNVNVAVEIPSVNS</sequence>